<dbReference type="RefSeq" id="WP_120103855.1">
    <property type="nucleotide sequence ID" value="NZ_CP028884.1"/>
</dbReference>
<evidence type="ECO:0000313" key="4">
    <source>
        <dbReference type="Proteomes" id="UP000275571"/>
    </source>
</evidence>
<sequence length="176" mass="18875">MKKVLIMVLFSFCTFAGFAQVEDSKVVDNSVDKLLRYESSKKEPLIPFILNLILGFGIGSFAQGDFIGGLSILGFDALGVGLLAYGIYSVGGVSEFKAKKDEELPVLAVSLMAVGGATLAITRLVEIILPFVHASNYNKRLRQSLGATLGGFQPDFGVTMNESNMLGFGISFAKSY</sequence>
<feature type="signal peptide" evidence="2">
    <location>
        <begin position="1"/>
        <end position="19"/>
    </location>
</feature>
<feature type="transmembrane region" description="Helical" evidence="1">
    <location>
        <begin position="69"/>
        <end position="88"/>
    </location>
</feature>
<accession>A0A386PL44</accession>
<proteinExistence type="predicted"/>
<keyword evidence="1" id="KW-1133">Transmembrane helix</keyword>
<feature type="chain" id="PRO_5017229144" description="P13 family porin" evidence="2">
    <location>
        <begin position="20"/>
        <end position="176"/>
    </location>
</feature>
<evidence type="ECO:0000313" key="3">
    <source>
        <dbReference type="EMBL" id="AYE35935.1"/>
    </source>
</evidence>
<keyword evidence="4" id="KW-1185">Reference proteome</keyword>
<keyword evidence="2" id="KW-0732">Signal</keyword>
<dbReference type="Pfam" id="PF05628">
    <property type="entry name" value="Borrelia_P13"/>
    <property type="match status" value="1"/>
</dbReference>
<dbReference type="Proteomes" id="UP000275571">
    <property type="component" value="Chromosome"/>
</dbReference>
<dbReference type="EMBL" id="CP028884">
    <property type="protein sequence ID" value="AYE35935.1"/>
    <property type="molecule type" value="Genomic_DNA"/>
</dbReference>
<dbReference type="NCBIfam" id="NF033724">
    <property type="entry name" value="P13_porin"/>
    <property type="match status" value="1"/>
</dbReference>
<feature type="transmembrane region" description="Helical" evidence="1">
    <location>
        <begin position="108"/>
        <end position="132"/>
    </location>
</feature>
<dbReference type="OrthoDB" id="350562at2"/>
<name>A0A386PL44_9SPIR</name>
<organism evidence="3 4">
    <name type="scientific">Borrelia turcica IST7</name>
    <dbReference type="NCBI Taxonomy" id="1104446"/>
    <lineage>
        <taxon>Bacteria</taxon>
        <taxon>Pseudomonadati</taxon>
        <taxon>Spirochaetota</taxon>
        <taxon>Spirochaetia</taxon>
        <taxon>Spirochaetales</taxon>
        <taxon>Borreliaceae</taxon>
        <taxon>Borrelia</taxon>
    </lineage>
</organism>
<reference evidence="3 4" key="1">
    <citation type="journal article" date="2018" name="Infect. Genet. Evol.">
        <title>Genome-wide analysis of Borrelia turcica and 'Candidatus Borrelia tachyglossi' shows relapsing fever-like genomes with unique genomic links to Lyme disease Borrelia.</title>
        <authorList>
            <person name="Gofton A.W."/>
            <person name="Margos G."/>
            <person name="Fingerle V."/>
            <person name="Hepner S."/>
            <person name="Loh S.M."/>
            <person name="Ryan U."/>
            <person name="Irwin P."/>
            <person name="Oskam C.L."/>
        </authorList>
    </citation>
    <scope>NUCLEOTIDE SEQUENCE [LARGE SCALE GENOMIC DNA]</scope>
    <source>
        <strain evidence="3 4">IST7</strain>
    </source>
</reference>
<protein>
    <recommendedName>
        <fullName evidence="5">P13 family porin</fullName>
    </recommendedName>
</protein>
<keyword evidence="1" id="KW-0472">Membrane</keyword>
<dbReference type="InterPro" id="IPR008420">
    <property type="entry name" value="Borrelia_P13"/>
</dbReference>
<gene>
    <name evidence="3" type="ORF">DB313_00185</name>
</gene>
<keyword evidence="1" id="KW-0812">Transmembrane</keyword>
<dbReference type="AlphaFoldDB" id="A0A386PL44"/>
<evidence type="ECO:0008006" key="5">
    <source>
        <dbReference type="Google" id="ProtNLM"/>
    </source>
</evidence>
<dbReference type="KEGG" id="btur:DB313_00185"/>
<evidence type="ECO:0000256" key="2">
    <source>
        <dbReference type="SAM" id="SignalP"/>
    </source>
</evidence>
<evidence type="ECO:0000256" key="1">
    <source>
        <dbReference type="SAM" id="Phobius"/>
    </source>
</evidence>
<feature type="transmembrane region" description="Helical" evidence="1">
    <location>
        <begin position="45"/>
        <end position="62"/>
    </location>
</feature>